<sequence>MNSASGVQADPDCVASFQELKLGKKVKFIIFKLSDDNKSIIVERKAETATYDEFLKHLPKNDCRWAVYDFDYKTPEGDRNKIVFYTWLPDAAPIKSKEWYTVNKDALFRSLDGIGAEIQDTNYDGVSYSTVLKSVARG</sequence>
<dbReference type="SMART" id="SM00102">
    <property type="entry name" value="ADF"/>
    <property type="match status" value="1"/>
</dbReference>
<organism evidence="7 8">
    <name type="scientific">Entomortierella chlamydospora</name>
    <dbReference type="NCBI Taxonomy" id="101097"/>
    <lineage>
        <taxon>Eukaryota</taxon>
        <taxon>Fungi</taxon>
        <taxon>Fungi incertae sedis</taxon>
        <taxon>Mucoromycota</taxon>
        <taxon>Mortierellomycotina</taxon>
        <taxon>Mortierellomycetes</taxon>
        <taxon>Mortierellales</taxon>
        <taxon>Mortierellaceae</taxon>
        <taxon>Entomortierella</taxon>
    </lineage>
</organism>
<keyword evidence="8" id="KW-1185">Reference proteome</keyword>
<evidence type="ECO:0000256" key="5">
    <source>
        <dbReference type="ARBA" id="ARBA00032427"/>
    </source>
</evidence>
<dbReference type="InterPro" id="IPR029006">
    <property type="entry name" value="ADF-H/Gelsolin-like_dom_sf"/>
</dbReference>
<evidence type="ECO:0000256" key="4">
    <source>
        <dbReference type="ARBA" id="ARBA00023203"/>
    </source>
</evidence>
<dbReference type="EMBL" id="JAAAID010000380">
    <property type="protein sequence ID" value="KAG0018222.1"/>
    <property type="molecule type" value="Genomic_DNA"/>
</dbReference>
<dbReference type="Pfam" id="PF00241">
    <property type="entry name" value="Cofilin_ADF"/>
    <property type="match status" value="1"/>
</dbReference>
<dbReference type="GO" id="GO:0030042">
    <property type="term" value="P:actin filament depolymerization"/>
    <property type="evidence" value="ECO:0007669"/>
    <property type="project" value="InterPro"/>
</dbReference>
<evidence type="ECO:0000313" key="7">
    <source>
        <dbReference type="EMBL" id="KAG0018222.1"/>
    </source>
</evidence>
<proteinExistence type="inferred from homology"/>
<comment type="similarity">
    <text evidence="2">Belongs to the actin-binding proteins ADF family.</text>
</comment>
<dbReference type="PANTHER" id="PTHR11913">
    <property type="entry name" value="COFILIN-RELATED"/>
    <property type="match status" value="1"/>
</dbReference>
<dbReference type="InterPro" id="IPR017904">
    <property type="entry name" value="ADF/Cofilin"/>
</dbReference>
<comment type="caution">
    <text evidence="7">The sequence shown here is derived from an EMBL/GenBank/DDBJ whole genome shotgun (WGS) entry which is preliminary data.</text>
</comment>
<accession>A0A9P6MYS8</accession>
<dbReference type="GO" id="GO:0003779">
    <property type="term" value="F:actin binding"/>
    <property type="evidence" value="ECO:0007669"/>
    <property type="project" value="UniProtKB-KW"/>
</dbReference>
<evidence type="ECO:0000256" key="1">
    <source>
        <dbReference type="ARBA" id="ARBA00004109"/>
    </source>
</evidence>
<keyword evidence="4" id="KW-0009">Actin-binding</keyword>
<dbReference type="Gene3D" id="3.40.20.10">
    <property type="entry name" value="Severin"/>
    <property type="match status" value="1"/>
</dbReference>
<evidence type="ECO:0000256" key="3">
    <source>
        <dbReference type="ARBA" id="ARBA00015630"/>
    </source>
</evidence>
<dbReference type="AlphaFoldDB" id="A0A9P6MYS8"/>
<gene>
    <name evidence="7" type="primary">COF1_1</name>
    <name evidence="7" type="ORF">BGZ80_007434</name>
</gene>
<dbReference type="PROSITE" id="PS51263">
    <property type="entry name" value="ADF_H"/>
    <property type="match status" value="1"/>
</dbReference>
<name>A0A9P6MYS8_9FUNG</name>
<dbReference type="GO" id="GO:0015629">
    <property type="term" value="C:actin cytoskeleton"/>
    <property type="evidence" value="ECO:0007669"/>
    <property type="project" value="InterPro"/>
</dbReference>
<evidence type="ECO:0000256" key="2">
    <source>
        <dbReference type="ARBA" id="ARBA00006844"/>
    </source>
</evidence>
<dbReference type="GO" id="GO:0016363">
    <property type="term" value="C:nuclear matrix"/>
    <property type="evidence" value="ECO:0007669"/>
    <property type="project" value="UniProtKB-SubCell"/>
</dbReference>
<dbReference type="InterPro" id="IPR002108">
    <property type="entry name" value="ADF-H"/>
</dbReference>
<reference evidence="7" key="1">
    <citation type="journal article" date="2020" name="Fungal Divers.">
        <title>Resolving the Mortierellaceae phylogeny through synthesis of multi-gene phylogenetics and phylogenomics.</title>
        <authorList>
            <person name="Vandepol N."/>
            <person name="Liber J."/>
            <person name="Desiro A."/>
            <person name="Na H."/>
            <person name="Kennedy M."/>
            <person name="Barry K."/>
            <person name="Grigoriev I.V."/>
            <person name="Miller A.N."/>
            <person name="O'Donnell K."/>
            <person name="Stajich J.E."/>
            <person name="Bonito G."/>
        </authorList>
    </citation>
    <scope>NUCLEOTIDE SEQUENCE</scope>
    <source>
        <strain evidence="7">NRRL 2769</strain>
    </source>
</reference>
<dbReference type="SUPFAM" id="SSF55753">
    <property type="entry name" value="Actin depolymerizing proteins"/>
    <property type="match status" value="1"/>
</dbReference>
<feature type="domain" description="ADF-H" evidence="6">
    <location>
        <begin position="4"/>
        <end position="136"/>
    </location>
</feature>
<protein>
    <recommendedName>
        <fullName evidence="3">Cofilin</fullName>
    </recommendedName>
    <alternativeName>
        <fullName evidence="5">Actin-depolymerizing factor 1</fullName>
    </alternativeName>
</protein>
<dbReference type="CDD" id="cd11286">
    <property type="entry name" value="ADF_cofilin_like"/>
    <property type="match status" value="1"/>
</dbReference>
<evidence type="ECO:0000259" key="6">
    <source>
        <dbReference type="PROSITE" id="PS51263"/>
    </source>
</evidence>
<comment type="subcellular location">
    <subcellularLocation>
        <location evidence="1">Nucleus matrix</location>
    </subcellularLocation>
</comment>
<dbReference type="Proteomes" id="UP000703661">
    <property type="component" value="Unassembled WGS sequence"/>
</dbReference>
<evidence type="ECO:0000313" key="8">
    <source>
        <dbReference type="Proteomes" id="UP000703661"/>
    </source>
</evidence>